<dbReference type="Proteomes" id="UP001057452">
    <property type="component" value="Chromosome 16"/>
</dbReference>
<feature type="non-terminal residue" evidence="1">
    <location>
        <position position="1"/>
    </location>
</feature>
<organism evidence="1 2">
    <name type="scientific">Chaenocephalus aceratus</name>
    <name type="common">Blackfin icefish</name>
    <name type="synonym">Chaenichthys aceratus</name>
    <dbReference type="NCBI Taxonomy" id="36190"/>
    <lineage>
        <taxon>Eukaryota</taxon>
        <taxon>Metazoa</taxon>
        <taxon>Chordata</taxon>
        <taxon>Craniata</taxon>
        <taxon>Vertebrata</taxon>
        <taxon>Euteleostomi</taxon>
        <taxon>Actinopterygii</taxon>
        <taxon>Neopterygii</taxon>
        <taxon>Teleostei</taxon>
        <taxon>Neoteleostei</taxon>
        <taxon>Acanthomorphata</taxon>
        <taxon>Eupercaria</taxon>
        <taxon>Perciformes</taxon>
        <taxon>Notothenioidei</taxon>
        <taxon>Channichthyidae</taxon>
        <taxon>Chaenocephalus</taxon>
    </lineage>
</organism>
<dbReference type="EMBL" id="CM043800">
    <property type="protein sequence ID" value="KAI4811677.1"/>
    <property type="molecule type" value="Genomic_DNA"/>
</dbReference>
<protein>
    <submittedName>
        <fullName evidence="1">Uncharacterized protein</fullName>
    </submittedName>
</protein>
<evidence type="ECO:0000313" key="2">
    <source>
        <dbReference type="Proteomes" id="UP001057452"/>
    </source>
</evidence>
<gene>
    <name evidence="1" type="ORF">KUCAC02_014554</name>
</gene>
<accession>A0ACB9WF68</accession>
<proteinExistence type="predicted"/>
<keyword evidence="2" id="KW-1185">Reference proteome</keyword>
<name>A0ACB9WF68_CHAAC</name>
<sequence>GDSGTLSGHGVALCGVQRMDVALVCAPRSALSGLMTALALADHTKEALLCPTRISPDMSLRLPESIIQPDWLALLEGMILACPATYITLAQGLYGNGGGACYPGPVNT</sequence>
<feature type="non-terminal residue" evidence="1">
    <location>
        <position position="108"/>
    </location>
</feature>
<comment type="caution">
    <text evidence="1">The sequence shown here is derived from an EMBL/GenBank/DDBJ whole genome shotgun (WGS) entry which is preliminary data.</text>
</comment>
<reference evidence="1" key="1">
    <citation type="submission" date="2022-05" db="EMBL/GenBank/DDBJ databases">
        <title>Chromosome-level genome of Chaenocephalus aceratus.</title>
        <authorList>
            <person name="Park H."/>
        </authorList>
    </citation>
    <scope>NUCLEOTIDE SEQUENCE</scope>
    <source>
        <strain evidence="1">KU_202001</strain>
    </source>
</reference>
<evidence type="ECO:0000313" key="1">
    <source>
        <dbReference type="EMBL" id="KAI4811677.1"/>
    </source>
</evidence>